<feature type="domain" description="AMP-binding enzyme C-terminal" evidence="4">
    <location>
        <begin position="434"/>
        <end position="514"/>
    </location>
</feature>
<dbReference type="PANTHER" id="PTHR24096:SF149">
    <property type="entry name" value="AMP-BINDING DOMAIN-CONTAINING PROTEIN-RELATED"/>
    <property type="match status" value="1"/>
</dbReference>
<dbReference type="Gene3D" id="3.30.300.30">
    <property type="match status" value="1"/>
</dbReference>
<accession>A0A8H7QBX4</accession>
<dbReference type="OrthoDB" id="6509636at2759"/>
<feature type="domain" description="AMP-dependent synthetase/ligase" evidence="3">
    <location>
        <begin position="27"/>
        <end position="386"/>
    </location>
</feature>
<dbReference type="InterPro" id="IPR000873">
    <property type="entry name" value="AMP-dep_synth/lig_dom"/>
</dbReference>
<evidence type="ECO:0000256" key="1">
    <source>
        <dbReference type="ARBA" id="ARBA00006432"/>
    </source>
</evidence>
<evidence type="ECO:0000256" key="2">
    <source>
        <dbReference type="ARBA" id="ARBA00022598"/>
    </source>
</evidence>
<comment type="caution">
    <text evidence="5">The sequence shown here is derived from an EMBL/GenBank/DDBJ whole genome shotgun (WGS) entry which is preliminary data.</text>
</comment>
<dbReference type="GO" id="GO:0016405">
    <property type="term" value="F:CoA-ligase activity"/>
    <property type="evidence" value="ECO:0007669"/>
    <property type="project" value="TreeGrafter"/>
</dbReference>
<gene>
    <name evidence="5" type="ORF">INT46_000010</name>
</gene>
<dbReference type="EMBL" id="JAEPRC010001072">
    <property type="protein sequence ID" value="KAG2190064.1"/>
    <property type="molecule type" value="Genomic_DNA"/>
</dbReference>
<dbReference type="AlphaFoldDB" id="A0A8H7QBX4"/>
<reference evidence="5" key="1">
    <citation type="submission" date="2020-12" db="EMBL/GenBank/DDBJ databases">
        <title>Metabolic potential, ecology and presence of endohyphal bacteria is reflected in genomic diversity of Mucoromycotina.</title>
        <authorList>
            <person name="Muszewska A."/>
            <person name="Okrasinska A."/>
            <person name="Steczkiewicz K."/>
            <person name="Drgas O."/>
            <person name="Orlowska M."/>
            <person name="Perlinska-Lenart U."/>
            <person name="Aleksandrzak-Piekarczyk T."/>
            <person name="Szatraj K."/>
            <person name="Zielenkiewicz U."/>
            <person name="Pilsyk S."/>
            <person name="Malc E."/>
            <person name="Mieczkowski P."/>
            <person name="Kruszewska J.S."/>
            <person name="Biernat P."/>
            <person name="Pawlowska J."/>
        </authorList>
    </citation>
    <scope>NUCLEOTIDE SEQUENCE</scope>
    <source>
        <strain evidence="5">CBS 226.32</strain>
    </source>
</reference>
<name>A0A8H7QBX4_9FUNG</name>
<dbReference type="InterPro" id="IPR042099">
    <property type="entry name" value="ANL_N_sf"/>
</dbReference>
<dbReference type="Pfam" id="PF13193">
    <property type="entry name" value="AMP-binding_C"/>
    <property type="match status" value="1"/>
</dbReference>
<dbReference type="InterPro" id="IPR045851">
    <property type="entry name" value="AMP-bd_C_sf"/>
</dbReference>
<evidence type="ECO:0000259" key="3">
    <source>
        <dbReference type="Pfam" id="PF00501"/>
    </source>
</evidence>
<comment type="similarity">
    <text evidence="1">Belongs to the ATP-dependent AMP-binding enzyme family.</text>
</comment>
<dbReference type="Pfam" id="PF00501">
    <property type="entry name" value="AMP-binding"/>
    <property type="match status" value="1"/>
</dbReference>
<protein>
    <submittedName>
        <fullName evidence="5">Uncharacterized protein</fullName>
    </submittedName>
</protein>
<sequence>MIYTSKLSVPSIPTGDSVYHAIFKNDNNVPLNKPILIDVEAPYRTITYGQLKKQILVAAAGFKREFNIQKKDVVAICSPNHMDYVSLFHGTICAGGIIAPLHYTSSVEDIAYDMKTVQAKFLISHEETIDKALAAAKIAGIIESNIVIFGKTGIQGIRTVDDTLLKGDEEAEPLKYTSEQMQNDTAVLYFSSGTTGRKKAVIRTQDNLLYSMITRNINPDYAVLSYLDFNHATSLVAVMLLSLYYGCTNHLLNHYSFRGLCAAIEKYKSNYMSCPPYIISSLIKDSIAREYDISSLNFIGNCGAALKKSVTEDAKKVLGATVLNFYGMTEVLNMFVVTPEVCKAGGVGYLNGGFTARLVDENGQDVPEGQIGELLIKGPSLTPGYYNVLESIVDADGYFNTGDLFKCDKTGVFYFWDRSKDLMKYYHTQIYSNEIEEILLKHPKVADCAAIGIYQPEIAVEFPRAYVLLIRGKHDLEEITKELQAYSDSQLPEKKRVRAGIIIVDSFPRTSSGKIQRRQLRNITDNIKVLA</sequence>
<keyword evidence="2" id="KW-0436">Ligase</keyword>
<organism evidence="5 6">
    <name type="scientific">Mucor plumbeus</name>
    <dbReference type="NCBI Taxonomy" id="97098"/>
    <lineage>
        <taxon>Eukaryota</taxon>
        <taxon>Fungi</taxon>
        <taxon>Fungi incertae sedis</taxon>
        <taxon>Mucoromycota</taxon>
        <taxon>Mucoromycotina</taxon>
        <taxon>Mucoromycetes</taxon>
        <taxon>Mucorales</taxon>
        <taxon>Mucorineae</taxon>
        <taxon>Mucoraceae</taxon>
        <taxon>Mucor</taxon>
    </lineage>
</organism>
<evidence type="ECO:0000313" key="5">
    <source>
        <dbReference type="EMBL" id="KAG2190064.1"/>
    </source>
</evidence>
<dbReference type="InterPro" id="IPR025110">
    <property type="entry name" value="AMP-bd_C"/>
</dbReference>
<dbReference type="Proteomes" id="UP000650833">
    <property type="component" value="Unassembled WGS sequence"/>
</dbReference>
<evidence type="ECO:0000259" key="4">
    <source>
        <dbReference type="Pfam" id="PF13193"/>
    </source>
</evidence>
<keyword evidence="6" id="KW-1185">Reference proteome</keyword>
<dbReference type="Gene3D" id="3.40.50.12780">
    <property type="entry name" value="N-terminal domain of ligase-like"/>
    <property type="match status" value="1"/>
</dbReference>
<dbReference type="SUPFAM" id="SSF56801">
    <property type="entry name" value="Acetyl-CoA synthetase-like"/>
    <property type="match status" value="1"/>
</dbReference>
<evidence type="ECO:0000313" key="6">
    <source>
        <dbReference type="Proteomes" id="UP000650833"/>
    </source>
</evidence>
<proteinExistence type="inferred from homology"/>
<dbReference type="PANTHER" id="PTHR24096">
    <property type="entry name" value="LONG-CHAIN-FATTY-ACID--COA LIGASE"/>
    <property type="match status" value="1"/>
</dbReference>